<gene>
    <name evidence="2" type="ORF">LGQ90_03130</name>
</gene>
<proteinExistence type="predicted"/>
<sequence length="85" mass="8903">MKNLFLLSAFGLMSMGVFASNDEAKPEIPNFETEAIATEALEAETTVDAVRAEITVNCEDGSSYSVSCESCSTSQLIGIASALCA</sequence>
<evidence type="ECO:0000313" key="2">
    <source>
        <dbReference type="EMBL" id="MCB7480248.1"/>
    </source>
</evidence>
<dbReference type="RefSeq" id="WP_229338016.1">
    <property type="nucleotide sequence ID" value="NZ_JAJBZG010000001.1"/>
</dbReference>
<comment type="caution">
    <text evidence="2">The sequence shown here is derived from an EMBL/GenBank/DDBJ whole genome shotgun (WGS) entry which is preliminary data.</text>
</comment>
<keyword evidence="3" id="KW-1185">Reference proteome</keyword>
<protein>
    <submittedName>
        <fullName evidence="2">Uncharacterized protein</fullName>
    </submittedName>
</protein>
<organism evidence="2 3">
    <name type="scientific">Christiangramia sediminis</name>
    <dbReference type="NCBI Taxonomy" id="2881336"/>
    <lineage>
        <taxon>Bacteria</taxon>
        <taxon>Pseudomonadati</taxon>
        <taxon>Bacteroidota</taxon>
        <taxon>Flavobacteriia</taxon>
        <taxon>Flavobacteriales</taxon>
        <taxon>Flavobacteriaceae</taxon>
        <taxon>Christiangramia</taxon>
    </lineage>
</organism>
<accession>A0A9X1LH89</accession>
<dbReference type="Proteomes" id="UP001139414">
    <property type="component" value="Unassembled WGS sequence"/>
</dbReference>
<feature type="chain" id="PRO_5040785745" evidence="1">
    <location>
        <begin position="20"/>
        <end position="85"/>
    </location>
</feature>
<reference evidence="2" key="1">
    <citation type="submission" date="2021-10" db="EMBL/GenBank/DDBJ databases">
        <title>Gramella sp. ASW11-100T, isolated from marine sediment.</title>
        <authorList>
            <person name="Xia C."/>
        </authorList>
    </citation>
    <scope>NUCLEOTIDE SEQUENCE</scope>
    <source>
        <strain evidence="2">ASW11-100</strain>
    </source>
</reference>
<evidence type="ECO:0000313" key="3">
    <source>
        <dbReference type="Proteomes" id="UP001139414"/>
    </source>
</evidence>
<dbReference type="AlphaFoldDB" id="A0A9X1LH89"/>
<evidence type="ECO:0000256" key="1">
    <source>
        <dbReference type="SAM" id="SignalP"/>
    </source>
</evidence>
<name>A0A9X1LH89_9FLAO</name>
<feature type="signal peptide" evidence="1">
    <location>
        <begin position="1"/>
        <end position="19"/>
    </location>
</feature>
<keyword evidence="1" id="KW-0732">Signal</keyword>
<dbReference type="EMBL" id="JAJBZG010000001">
    <property type="protein sequence ID" value="MCB7480248.1"/>
    <property type="molecule type" value="Genomic_DNA"/>
</dbReference>